<dbReference type="CDD" id="cd12797">
    <property type="entry name" value="M23_peptidase"/>
    <property type="match status" value="1"/>
</dbReference>
<dbReference type="Gene3D" id="6.10.250.3150">
    <property type="match status" value="1"/>
</dbReference>
<gene>
    <name evidence="5" type="ORF">GM920_13180</name>
</gene>
<feature type="coiled-coil region" evidence="2">
    <location>
        <begin position="24"/>
        <end position="51"/>
    </location>
</feature>
<keyword evidence="6" id="KW-1185">Reference proteome</keyword>
<dbReference type="Gene3D" id="2.70.70.10">
    <property type="entry name" value="Glucose Permease (Domain IIA)"/>
    <property type="match status" value="1"/>
</dbReference>
<feature type="chain" id="PRO_5045760086" evidence="3">
    <location>
        <begin position="22"/>
        <end position="452"/>
    </location>
</feature>
<dbReference type="Pfam" id="PF01551">
    <property type="entry name" value="Peptidase_M23"/>
    <property type="match status" value="1"/>
</dbReference>
<feature type="signal peptide" evidence="3">
    <location>
        <begin position="1"/>
        <end position="21"/>
    </location>
</feature>
<sequence>MKLNKILFLFLFLLSATVAVAQSSLELKRKKEAIQRDIELLQRNLTKTAKNKKLTQSQIDALNAKIGLMQDKITVINSEIKNLDNQIHENTNTVINLKGQLSQLKKEYAGMIRFAQRNQNAYDKMMFVFAASDFNQAYKRIKYLQQFGQYRKKQAGYIQGTQKDLNYKIVVLDKNLKQKSSLLHEQESEKDKLGKNKNEQAQVLNKFSKQEKQYKQDIVARKKQQAQIDRNIRSAIAREIAIAKKKAEEEARAAAERARLAEERARAAAERARALAVAKAKAENKPIPAAVAATPVAKAKVATANSSNNYLTATPEAAKLSAAFESNRGSLPWPVATGTTTESFGKHKEGQASYDNAGITIQTNEGAAVRAVFNGKVTQIGNALGRYYVLIKHGQYFTVYQNLKSVSVGKGEDVSTKQTIGIVASSGDIPELQFQIYRGQAAQNPAGWLSAK</sequence>
<evidence type="ECO:0000256" key="2">
    <source>
        <dbReference type="SAM" id="Coils"/>
    </source>
</evidence>
<dbReference type="SUPFAM" id="SSF51261">
    <property type="entry name" value="Duplicated hybrid motif"/>
    <property type="match status" value="1"/>
</dbReference>
<feature type="domain" description="M23ase beta-sheet core" evidence="4">
    <location>
        <begin position="356"/>
        <end position="445"/>
    </location>
</feature>
<keyword evidence="1 3" id="KW-0732">Signal</keyword>
<feature type="coiled-coil region" evidence="2">
    <location>
        <begin position="237"/>
        <end position="271"/>
    </location>
</feature>
<dbReference type="RefSeq" id="WP_182958017.1">
    <property type="nucleotide sequence ID" value="NZ_WNXC01000004.1"/>
</dbReference>
<proteinExistence type="predicted"/>
<comment type="caution">
    <text evidence="5">The sequence shown here is derived from an EMBL/GenBank/DDBJ whole genome shotgun (WGS) entry which is preliminary data.</text>
</comment>
<evidence type="ECO:0000256" key="3">
    <source>
        <dbReference type="SAM" id="SignalP"/>
    </source>
</evidence>
<name>A0ABR6EX31_9SPHI</name>
<accession>A0ABR6EX31</accession>
<dbReference type="InterPro" id="IPR016047">
    <property type="entry name" value="M23ase_b-sheet_dom"/>
</dbReference>
<dbReference type="PANTHER" id="PTHR21666">
    <property type="entry name" value="PEPTIDASE-RELATED"/>
    <property type="match status" value="1"/>
</dbReference>
<evidence type="ECO:0000313" key="5">
    <source>
        <dbReference type="EMBL" id="MBB2149850.1"/>
    </source>
</evidence>
<protein>
    <submittedName>
        <fullName evidence="5">Peptidoglycan DD-metalloendopeptidase family protein</fullName>
    </submittedName>
</protein>
<dbReference type="EMBL" id="WNXC01000004">
    <property type="protein sequence ID" value="MBB2149850.1"/>
    <property type="molecule type" value="Genomic_DNA"/>
</dbReference>
<evidence type="ECO:0000256" key="1">
    <source>
        <dbReference type="ARBA" id="ARBA00022729"/>
    </source>
</evidence>
<reference evidence="5 6" key="1">
    <citation type="submission" date="2019-11" db="EMBL/GenBank/DDBJ databases">
        <title>Description of Pedobacter sp. LMG 31462T.</title>
        <authorList>
            <person name="Carlier A."/>
            <person name="Qi S."/>
            <person name="Vandamme P."/>
        </authorList>
    </citation>
    <scope>NUCLEOTIDE SEQUENCE [LARGE SCALE GENOMIC DNA]</scope>
    <source>
        <strain evidence="5 6">LMG 31462</strain>
    </source>
</reference>
<organism evidence="5 6">
    <name type="scientific">Pedobacter gandavensis</name>
    <dbReference type="NCBI Taxonomy" id="2679963"/>
    <lineage>
        <taxon>Bacteria</taxon>
        <taxon>Pseudomonadati</taxon>
        <taxon>Bacteroidota</taxon>
        <taxon>Sphingobacteriia</taxon>
        <taxon>Sphingobacteriales</taxon>
        <taxon>Sphingobacteriaceae</taxon>
        <taxon>Pedobacter</taxon>
    </lineage>
</organism>
<dbReference type="Proteomes" id="UP000636110">
    <property type="component" value="Unassembled WGS sequence"/>
</dbReference>
<evidence type="ECO:0000259" key="4">
    <source>
        <dbReference type="Pfam" id="PF01551"/>
    </source>
</evidence>
<dbReference type="PANTHER" id="PTHR21666:SF289">
    <property type="entry name" value="L-ALA--D-GLU ENDOPEPTIDASE"/>
    <property type="match status" value="1"/>
</dbReference>
<keyword evidence="2" id="KW-0175">Coiled coil</keyword>
<dbReference type="InterPro" id="IPR050570">
    <property type="entry name" value="Cell_wall_metabolism_enzyme"/>
</dbReference>
<dbReference type="InterPro" id="IPR011055">
    <property type="entry name" value="Dup_hybrid_motif"/>
</dbReference>
<evidence type="ECO:0000313" key="6">
    <source>
        <dbReference type="Proteomes" id="UP000636110"/>
    </source>
</evidence>